<reference evidence="15 16" key="1">
    <citation type="submission" date="2021-03" db="EMBL/GenBank/DDBJ databases">
        <title>Complete Genome Sequences of Two Lysobacter Strains Isolated from Sea Water (Lysobacter caseinilyticus) and Soil (Lysobacter helvus) in South Korea.</title>
        <authorList>
            <person name="Watanabe Y."/>
            <person name="Arakawa K."/>
        </authorList>
    </citation>
    <scope>NUCLEOTIDE SEQUENCE [LARGE SCALE GENOMIC DNA]</scope>
    <source>
        <strain evidence="15 16">D10</strain>
    </source>
</reference>
<keyword evidence="16" id="KW-1185">Reference proteome</keyword>
<dbReference type="Proteomes" id="UP000680514">
    <property type="component" value="Chromosome"/>
</dbReference>
<feature type="domain" description="TamA POTRA" evidence="14">
    <location>
        <begin position="32"/>
        <end position="111"/>
    </location>
</feature>
<evidence type="ECO:0000256" key="2">
    <source>
        <dbReference type="ARBA" id="ARBA00010248"/>
    </source>
</evidence>
<dbReference type="InterPro" id="IPR000184">
    <property type="entry name" value="Bac_surfAg_D15"/>
</dbReference>
<evidence type="ECO:0000256" key="5">
    <source>
        <dbReference type="ARBA" id="ARBA00022692"/>
    </source>
</evidence>
<keyword evidence="5" id="KW-0812">Transmembrane</keyword>
<evidence type="ECO:0000256" key="11">
    <source>
        <dbReference type="SAM" id="SignalP"/>
    </source>
</evidence>
<dbReference type="Pfam" id="PF01103">
    <property type="entry name" value="Omp85"/>
    <property type="match status" value="1"/>
</dbReference>
<evidence type="ECO:0000313" key="16">
    <source>
        <dbReference type="Proteomes" id="UP000680514"/>
    </source>
</evidence>
<evidence type="ECO:0000256" key="3">
    <source>
        <dbReference type="ARBA" id="ARBA00015419"/>
    </source>
</evidence>
<evidence type="ECO:0000313" key="15">
    <source>
        <dbReference type="EMBL" id="BCT95345.1"/>
    </source>
</evidence>
<sequence>MPPVPRPVFARLCLAALLASVVLPAWAAKVAQVQVKGLDPAMTENVRGSLSLVDAIGKDVSGRRLAYLVREAEAETREALEPFGYYSPVIDVQRTRGADDAPVTVTITVQPGTPVRVRNSDVGISGDGASDHYLSAEIAAFKPKHGDVFEHVVYEDSKARITRRLAERGYFDADFATRKVEVTRADHAADISLRWTSGRRYDMGVIGFDQKPKRVVRDSLLQKLVYWKPGEYYHQGRLDRLRKSLTSLDYFSRIEIQPRPEDAVDGQVPVDVHLTPAKRDIYTAGVSYGTDSGGGVRLGLERRYVNDRGHKLLAQIDYATRRKTATVQYRVPAFLWLDGWYTASLQAADEQTDDSDTRRLELVGSRSGEVNKYLTAVVALHVLRERWRFLSSDPLAPIEDYKYASMLFPSVSAEYIDADDRLYPRRALGGTVLLRGAVEGVASDATFVQIHTTARWFHGLGPTDRLLVRGELGHTFTNALVEMPLSLRFFAGGDRSVRGYGWREIGPRNGDLATGAKNVITGSIEYERYFTKEWGGAVFVDTGDAFDSEKPDFHTGVGIGVRWRSPVGPVRVDVARGLNGPDAGFTLHFNIGADL</sequence>
<feature type="domain" description="Bacterial surface antigen (D15)" evidence="12">
    <location>
        <begin position="410"/>
        <end position="592"/>
    </location>
</feature>
<evidence type="ECO:0000256" key="1">
    <source>
        <dbReference type="ARBA" id="ARBA00004442"/>
    </source>
</evidence>
<keyword evidence="8" id="KW-0998">Cell outer membrane</keyword>
<feature type="chain" id="PRO_5045746064" description="Translocation and assembly module subunit TamA" evidence="11">
    <location>
        <begin position="28"/>
        <end position="595"/>
    </location>
</feature>
<feature type="signal peptide" evidence="11">
    <location>
        <begin position="1"/>
        <end position="27"/>
    </location>
</feature>
<accession>A0ABM7QCR3</accession>
<dbReference type="RefSeq" id="WP_213436758.1">
    <property type="nucleotide sequence ID" value="NZ_AP024546.1"/>
</dbReference>
<evidence type="ECO:0000259" key="13">
    <source>
        <dbReference type="Pfam" id="PF07244"/>
    </source>
</evidence>
<evidence type="ECO:0000256" key="9">
    <source>
        <dbReference type="ARBA" id="ARBA00033063"/>
    </source>
</evidence>
<name>A0ABM7QCR3_9GAMM</name>
<comment type="subcellular location">
    <subcellularLocation>
        <location evidence="1">Cell outer membrane</location>
    </subcellularLocation>
</comment>
<evidence type="ECO:0000256" key="6">
    <source>
        <dbReference type="ARBA" id="ARBA00022729"/>
    </source>
</evidence>
<dbReference type="EMBL" id="AP024546">
    <property type="protein sequence ID" value="BCT95345.1"/>
    <property type="molecule type" value="Genomic_DNA"/>
</dbReference>
<dbReference type="Pfam" id="PF07244">
    <property type="entry name" value="POTRA"/>
    <property type="match status" value="2"/>
</dbReference>
<evidence type="ECO:0000256" key="4">
    <source>
        <dbReference type="ARBA" id="ARBA00022452"/>
    </source>
</evidence>
<evidence type="ECO:0000256" key="7">
    <source>
        <dbReference type="ARBA" id="ARBA00023136"/>
    </source>
</evidence>
<protein>
    <recommendedName>
        <fullName evidence="3">Translocation and assembly module subunit TamA</fullName>
    </recommendedName>
    <alternativeName>
        <fullName evidence="9">Autotransporter assembly factor TamA</fullName>
    </alternativeName>
</protein>
<feature type="domain" description="POTRA" evidence="13">
    <location>
        <begin position="215"/>
        <end position="275"/>
    </location>
</feature>
<dbReference type="Gene3D" id="2.40.160.50">
    <property type="entry name" value="membrane protein fhac: a member of the omp85/tpsb transporter family"/>
    <property type="match status" value="1"/>
</dbReference>
<organism evidence="15 16">
    <name type="scientific">Lysobacter helvus</name>
    <dbReference type="NCBI Taxonomy" id="2675059"/>
    <lineage>
        <taxon>Bacteria</taxon>
        <taxon>Pseudomonadati</taxon>
        <taxon>Pseudomonadota</taxon>
        <taxon>Gammaproteobacteria</taxon>
        <taxon>Lysobacterales</taxon>
        <taxon>Lysobacteraceae</taxon>
        <taxon>Lysobacter</taxon>
    </lineage>
</organism>
<dbReference type="Gene3D" id="3.10.20.310">
    <property type="entry name" value="membrane protein fhac"/>
    <property type="match status" value="3"/>
</dbReference>
<feature type="domain" description="POTRA" evidence="13">
    <location>
        <begin position="120"/>
        <end position="188"/>
    </location>
</feature>
<evidence type="ECO:0000259" key="12">
    <source>
        <dbReference type="Pfam" id="PF01103"/>
    </source>
</evidence>
<evidence type="ECO:0000256" key="8">
    <source>
        <dbReference type="ARBA" id="ARBA00023237"/>
    </source>
</evidence>
<dbReference type="InterPro" id="IPR039910">
    <property type="entry name" value="D15-like"/>
</dbReference>
<evidence type="ECO:0000256" key="10">
    <source>
        <dbReference type="ARBA" id="ARBA00093548"/>
    </source>
</evidence>
<dbReference type="Pfam" id="PF17243">
    <property type="entry name" value="POTRA_TamA_1"/>
    <property type="match status" value="1"/>
</dbReference>
<evidence type="ECO:0000259" key="14">
    <source>
        <dbReference type="Pfam" id="PF17243"/>
    </source>
</evidence>
<keyword evidence="7" id="KW-0472">Membrane</keyword>
<dbReference type="PANTHER" id="PTHR12815:SF47">
    <property type="entry name" value="TRANSLOCATION AND ASSEMBLY MODULE SUBUNIT TAMA"/>
    <property type="match status" value="1"/>
</dbReference>
<dbReference type="PANTHER" id="PTHR12815">
    <property type="entry name" value="SORTING AND ASSEMBLY MACHINERY SAMM50 PROTEIN FAMILY MEMBER"/>
    <property type="match status" value="1"/>
</dbReference>
<dbReference type="InterPro" id="IPR010827">
    <property type="entry name" value="BamA/TamA_POTRA"/>
</dbReference>
<comment type="subunit">
    <text evidence="10">Interacts with TamB to form the translocation and assembly module (TAM).</text>
</comment>
<proteinExistence type="inferred from homology"/>
<comment type="similarity">
    <text evidence="2">Belongs to the TamA family.</text>
</comment>
<dbReference type="InterPro" id="IPR035243">
    <property type="entry name" value="TamA_POTRA_Dom_1"/>
</dbReference>
<gene>
    <name evidence="15" type="ORF">LYSHEL_12160</name>
</gene>
<keyword evidence="4" id="KW-1134">Transmembrane beta strand</keyword>
<keyword evidence="6 11" id="KW-0732">Signal</keyword>